<keyword evidence="3" id="KW-0808">Transferase</keyword>
<reference evidence="11 12" key="1">
    <citation type="journal article" date="2018" name="MBio">
        <title>Comparative Genomics Reveals the Core Gene Toolbox for the Fungus-Insect Symbiosis.</title>
        <authorList>
            <person name="Wang Y."/>
            <person name="Stata M."/>
            <person name="Wang W."/>
            <person name="Stajich J.E."/>
            <person name="White M.M."/>
            <person name="Moncalvo J.M."/>
        </authorList>
    </citation>
    <scope>NUCLEOTIDE SEQUENCE [LARGE SCALE GENOMIC DNA]</scope>
    <source>
        <strain evidence="11 12">AUS-77-4</strain>
    </source>
</reference>
<dbReference type="InterPro" id="IPR000719">
    <property type="entry name" value="Prot_kinase_dom"/>
</dbReference>
<dbReference type="EC" id="2.7.11.1" evidence="1"/>
<dbReference type="GO" id="GO:0005524">
    <property type="term" value="F:ATP binding"/>
    <property type="evidence" value="ECO:0007669"/>
    <property type="project" value="UniProtKB-KW"/>
</dbReference>
<evidence type="ECO:0000313" key="11">
    <source>
        <dbReference type="EMBL" id="PVU99697.1"/>
    </source>
</evidence>
<evidence type="ECO:0000259" key="10">
    <source>
        <dbReference type="PROSITE" id="PS50011"/>
    </source>
</evidence>
<dbReference type="PROSITE" id="PS50011">
    <property type="entry name" value="PROTEIN_KINASE_DOM"/>
    <property type="match status" value="1"/>
</dbReference>
<dbReference type="InterPro" id="IPR011009">
    <property type="entry name" value="Kinase-like_dom_sf"/>
</dbReference>
<dbReference type="SMART" id="SM00220">
    <property type="entry name" value="S_TKc"/>
    <property type="match status" value="1"/>
</dbReference>
<comment type="caution">
    <text evidence="11">The sequence shown here is derived from an EMBL/GenBank/DDBJ whole genome shotgun (WGS) entry which is preliminary data.</text>
</comment>
<evidence type="ECO:0000256" key="7">
    <source>
        <dbReference type="ARBA" id="ARBA00047899"/>
    </source>
</evidence>
<evidence type="ECO:0000256" key="9">
    <source>
        <dbReference type="SAM" id="MobiDB-lite"/>
    </source>
</evidence>
<evidence type="ECO:0000256" key="5">
    <source>
        <dbReference type="ARBA" id="ARBA00022777"/>
    </source>
</evidence>
<dbReference type="GO" id="GO:0004674">
    <property type="term" value="F:protein serine/threonine kinase activity"/>
    <property type="evidence" value="ECO:0007669"/>
    <property type="project" value="UniProtKB-KW"/>
</dbReference>
<comment type="catalytic activity">
    <reaction evidence="8">
        <text>L-seryl-[protein] + ATP = O-phospho-L-seryl-[protein] + ADP + H(+)</text>
        <dbReference type="Rhea" id="RHEA:17989"/>
        <dbReference type="Rhea" id="RHEA-COMP:9863"/>
        <dbReference type="Rhea" id="RHEA-COMP:11604"/>
        <dbReference type="ChEBI" id="CHEBI:15378"/>
        <dbReference type="ChEBI" id="CHEBI:29999"/>
        <dbReference type="ChEBI" id="CHEBI:30616"/>
        <dbReference type="ChEBI" id="CHEBI:83421"/>
        <dbReference type="ChEBI" id="CHEBI:456216"/>
        <dbReference type="EC" id="2.7.11.1"/>
    </reaction>
</comment>
<evidence type="ECO:0000256" key="8">
    <source>
        <dbReference type="ARBA" id="ARBA00048679"/>
    </source>
</evidence>
<dbReference type="Proteomes" id="UP000245699">
    <property type="component" value="Unassembled WGS sequence"/>
</dbReference>
<evidence type="ECO:0000313" key="12">
    <source>
        <dbReference type="Proteomes" id="UP000245699"/>
    </source>
</evidence>
<organism evidence="11 12">
    <name type="scientific">Furculomyces boomerangus</name>
    <dbReference type="NCBI Taxonomy" id="61424"/>
    <lineage>
        <taxon>Eukaryota</taxon>
        <taxon>Fungi</taxon>
        <taxon>Fungi incertae sedis</taxon>
        <taxon>Zoopagomycota</taxon>
        <taxon>Kickxellomycotina</taxon>
        <taxon>Harpellomycetes</taxon>
        <taxon>Harpellales</taxon>
        <taxon>Harpellaceae</taxon>
        <taxon>Furculomyces</taxon>
    </lineage>
</organism>
<dbReference type="SUPFAM" id="SSF56112">
    <property type="entry name" value="Protein kinase-like (PK-like)"/>
    <property type="match status" value="1"/>
</dbReference>
<feature type="region of interest" description="Disordered" evidence="9">
    <location>
        <begin position="38"/>
        <end position="63"/>
    </location>
</feature>
<feature type="compositionally biased region" description="Polar residues" evidence="9">
    <location>
        <begin position="41"/>
        <end position="55"/>
    </location>
</feature>
<dbReference type="PANTHER" id="PTHR24343">
    <property type="entry name" value="SERINE/THREONINE KINASE"/>
    <property type="match status" value="1"/>
</dbReference>
<dbReference type="Pfam" id="PF00069">
    <property type="entry name" value="Pkinase"/>
    <property type="match status" value="1"/>
</dbReference>
<protein>
    <recommendedName>
        <fullName evidence="1">non-specific serine/threonine protein kinase</fullName>
        <ecNumber evidence="1">2.7.11.1</ecNumber>
    </recommendedName>
</protein>
<evidence type="ECO:0000256" key="2">
    <source>
        <dbReference type="ARBA" id="ARBA00022527"/>
    </source>
</evidence>
<dbReference type="EMBL" id="MBFT01000024">
    <property type="protein sequence ID" value="PVU99697.1"/>
    <property type="molecule type" value="Genomic_DNA"/>
</dbReference>
<sequence>MPNFNYPSMQVSPATTLCETYTSERALNKALRSVKNIFKKSAQTPSKKSSTQQRSKNSRTQKKELVFENLFNSSIKRQSTITVSGTQQKNILDISERSADYISTTYGRPIKSLGSGSDGAVSLYVHQDGGMYAIKTFFATYKSKTNRNISNIETTLESRVVHEIKMSNILRHKYVSSIIESIVLPDGSVHIVMDYYKNDLFTVVQEHQSNHSINSELYLNKLFYQLLVAIEYIHNQANVAHRDIKLDNICVDFEGNLKLIDFGCASVFDPNMPTNTTGLAGSDPYIAPEVFEPNSIYDPSKVDIWAIGIVYLAMVSGRFPWEIAKSAERNYSIFLKDRSKIVDHWLPKLPSGSPSLEYNNVNAANELILAMLDINPDYRPTISQIKTSDFYKQLYSQFGEDF</sequence>
<name>A0A2T9Z522_9FUNG</name>
<dbReference type="InterPro" id="IPR008271">
    <property type="entry name" value="Ser/Thr_kinase_AS"/>
</dbReference>
<gene>
    <name evidence="11" type="ORF">BB559_000502</name>
</gene>
<evidence type="ECO:0000256" key="6">
    <source>
        <dbReference type="ARBA" id="ARBA00022840"/>
    </source>
</evidence>
<keyword evidence="12" id="KW-1185">Reference proteome</keyword>
<dbReference type="Gene3D" id="1.10.510.10">
    <property type="entry name" value="Transferase(Phosphotransferase) domain 1"/>
    <property type="match status" value="1"/>
</dbReference>
<accession>A0A2T9Z522</accession>
<feature type="domain" description="Protein kinase" evidence="10">
    <location>
        <begin position="107"/>
        <end position="391"/>
    </location>
</feature>
<dbReference type="PROSITE" id="PS00108">
    <property type="entry name" value="PROTEIN_KINASE_ST"/>
    <property type="match status" value="1"/>
</dbReference>
<evidence type="ECO:0000256" key="4">
    <source>
        <dbReference type="ARBA" id="ARBA00022741"/>
    </source>
</evidence>
<keyword evidence="5" id="KW-0418">Kinase</keyword>
<keyword evidence="2" id="KW-0723">Serine/threonine-protein kinase</keyword>
<keyword evidence="4" id="KW-0547">Nucleotide-binding</keyword>
<keyword evidence="6" id="KW-0067">ATP-binding</keyword>
<evidence type="ECO:0000256" key="1">
    <source>
        <dbReference type="ARBA" id="ARBA00012513"/>
    </source>
</evidence>
<dbReference type="AlphaFoldDB" id="A0A2T9Z522"/>
<proteinExistence type="predicted"/>
<dbReference type="STRING" id="61424.A0A2T9Z522"/>
<evidence type="ECO:0000256" key="3">
    <source>
        <dbReference type="ARBA" id="ARBA00022679"/>
    </source>
</evidence>
<comment type="catalytic activity">
    <reaction evidence="7">
        <text>L-threonyl-[protein] + ATP = O-phospho-L-threonyl-[protein] + ADP + H(+)</text>
        <dbReference type="Rhea" id="RHEA:46608"/>
        <dbReference type="Rhea" id="RHEA-COMP:11060"/>
        <dbReference type="Rhea" id="RHEA-COMP:11605"/>
        <dbReference type="ChEBI" id="CHEBI:15378"/>
        <dbReference type="ChEBI" id="CHEBI:30013"/>
        <dbReference type="ChEBI" id="CHEBI:30616"/>
        <dbReference type="ChEBI" id="CHEBI:61977"/>
        <dbReference type="ChEBI" id="CHEBI:456216"/>
        <dbReference type="EC" id="2.7.11.1"/>
    </reaction>
</comment>
<dbReference type="OrthoDB" id="6513151at2759"/>